<evidence type="ECO:0000313" key="1">
    <source>
        <dbReference type="EMBL" id="WAC09365.1"/>
    </source>
</evidence>
<dbReference type="InterPro" id="IPR038765">
    <property type="entry name" value="Papain-like_cys_pep_sf"/>
</dbReference>
<dbReference type="InterPro" id="IPR000200">
    <property type="entry name" value="Peptidase_C10"/>
</dbReference>
<gene>
    <name evidence="1" type="ORF">ON006_16555</name>
</gene>
<dbReference type="Proteomes" id="UP001164653">
    <property type="component" value="Chromosome"/>
</dbReference>
<dbReference type="GO" id="GO:0008234">
    <property type="term" value="F:cysteine-type peptidase activity"/>
    <property type="evidence" value="ECO:0007669"/>
    <property type="project" value="InterPro"/>
</dbReference>
<dbReference type="GO" id="GO:0006508">
    <property type="term" value="P:proteolysis"/>
    <property type="evidence" value="ECO:0007669"/>
    <property type="project" value="InterPro"/>
</dbReference>
<proteinExistence type="predicted"/>
<accession>A0A9E8N450</accession>
<dbReference type="EMBL" id="CP112998">
    <property type="protein sequence ID" value="WAC09365.1"/>
    <property type="molecule type" value="Genomic_DNA"/>
</dbReference>
<keyword evidence="2" id="KW-1185">Reference proteome</keyword>
<sequence>MAQIQEFYHPDLSRPRFTNGKCNATTAGESNLGTLMKDMGSKANSSYNYMGSCNTFTWPNNVKSGLTGYGFSSGGSGIEAYQYTQIKSELNGNHPLIFWGSTCLDCWSNYHVWVCDGYQENNYSDFNCATKQCNEWSYSFLHMNWGWGDEWNDYYAFGQYNPDGDHYNGNLHVISGIRP</sequence>
<protein>
    <submittedName>
        <fullName evidence="1">C10 family peptidase</fullName>
    </submittedName>
</protein>
<dbReference type="SUPFAM" id="SSF54001">
    <property type="entry name" value="Cysteine proteinases"/>
    <property type="match status" value="1"/>
</dbReference>
<dbReference type="InterPro" id="IPR044934">
    <property type="entry name" value="Streptopain_sf"/>
</dbReference>
<dbReference type="AlphaFoldDB" id="A0A9E8N450"/>
<dbReference type="Pfam" id="PF01640">
    <property type="entry name" value="Peptidase_C10"/>
    <property type="match status" value="1"/>
</dbReference>
<dbReference type="KEGG" id="dpf:ON006_16555"/>
<name>A0A9E8N450_9BACT</name>
<evidence type="ECO:0000313" key="2">
    <source>
        <dbReference type="Proteomes" id="UP001164653"/>
    </source>
</evidence>
<reference evidence="1" key="1">
    <citation type="submission" date="2022-11" db="EMBL/GenBank/DDBJ databases">
        <title>Dyadobacter pollutisoli sp. nov., isolated from plastic dumped soil.</title>
        <authorList>
            <person name="Kim J.M."/>
            <person name="Kim K.R."/>
            <person name="Lee J.K."/>
            <person name="Hao L."/>
            <person name="Jeon C.O."/>
        </authorList>
    </citation>
    <scope>NUCLEOTIDE SEQUENCE</scope>
    <source>
        <strain evidence="1">U1</strain>
    </source>
</reference>
<dbReference type="Gene3D" id="3.90.70.50">
    <property type="entry name" value="Peptidase C10, streptopain"/>
    <property type="match status" value="1"/>
</dbReference>
<organism evidence="1 2">
    <name type="scientific">Dyadobacter pollutisoli</name>
    <dbReference type="NCBI Taxonomy" id="2910158"/>
    <lineage>
        <taxon>Bacteria</taxon>
        <taxon>Pseudomonadati</taxon>
        <taxon>Bacteroidota</taxon>
        <taxon>Cytophagia</taxon>
        <taxon>Cytophagales</taxon>
        <taxon>Spirosomataceae</taxon>
        <taxon>Dyadobacter</taxon>
    </lineage>
</organism>